<gene>
    <name evidence="9" type="ORF">HT102_12890</name>
</gene>
<organism evidence="9 10">
    <name type="scientific">Lolliginicoccus lacisalsi</name>
    <dbReference type="NCBI Taxonomy" id="2742202"/>
    <lineage>
        <taxon>Bacteria</taxon>
        <taxon>Bacillati</taxon>
        <taxon>Actinomycetota</taxon>
        <taxon>Actinomycetes</taxon>
        <taxon>Mycobacteriales</taxon>
        <taxon>Hoyosellaceae</taxon>
        <taxon>Lolliginicoccus</taxon>
    </lineage>
</organism>
<evidence type="ECO:0000256" key="5">
    <source>
        <dbReference type="ARBA" id="ARBA00022989"/>
    </source>
</evidence>
<evidence type="ECO:0000256" key="3">
    <source>
        <dbReference type="ARBA" id="ARBA00022475"/>
    </source>
</evidence>
<dbReference type="InterPro" id="IPR050601">
    <property type="entry name" value="CPA3_antiporter_subunitC"/>
</dbReference>
<feature type="compositionally biased region" description="Pro residues" evidence="7">
    <location>
        <begin position="130"/>
        <end position="144"/>
    </location>
</feature>
<dbReference type="Proteomes" id="UP000642993">
    <property type="component" value="Unassembled WGS sequence"/>
</dbReference>
<evidence type="ECO:0000313" key="10">
    <source>
        <dbReference type="Proteomes" id="UP000642993"/>
    </source>
</evidence>
<dbReference type="PANTHER" id="PTHR34583">
    <property type="entry name" value="ANTIPORTER SUBUNIT MNHC2-RELATED"/>
    <property type="match status" value="1"/>
</dbReference>
<sequence>MTTSIGMLVIASILFGCGVYLVMERSILKALLGLLLLTNSVNLLLLGMGGRSGGPPIVGRTSEAHSSMADPLVQALILTAIVISMGLSAFVIALIYRSFTLQTREDVDDDDEDKKLPRRTRAEAPDYELPKPPPPVPPEGPHGPPVDGSDTDFDRDDFNGSKQGGDRG</sequence>
<dbReference type="PANTHER" id="PTHR34583:SF2">
    <property type="entry name" value="ANTIPORTER SUBUNIT MNHC2-RELATED"/>
    <property type="match status" value="1"/>
</dbReference>
<dbReference type="InterPro" id="IPR039428">
    <property type="entry name" value="NUOK/Mnh_C1-like"/>
</dbReference>
<keyword evidence="10" id="KW-1185">Reference proteome</keyword>
<evidence type="ECO:0000256" key="6">
    <source>
        <dbReference type="ARBA" id="ARBA00023136"/>
    </source>
</evidence>
<dbReference type="NCBIfam" id="NF005929">
    <property type="entry name" value="PRK07946.1"/>
    <property type="match status" value="1"/>
</dbReference>
<keyword evidence="6 8" id="KW-0472">Membrane</keyword>
<feature type="transmembrane region" description="Helical" evidence="8">
    <location>
        <begin position="72"/>
        <end position="96"/>
    </location>
</feature>
<protein>
    <submittedName>
        <fullName evidence="9">Na(+)/H(+) antiporter subunit C</fullName>
    </submittedName>
</protein>
<evidence type="ECO:0000256" key="4">
    <source>
        <dbReference type="ARBA" id="ARBA00022692"/>
    </source>
</evidence>
<feature type="transmembrane region" description="Helical" evidence="8">
    <location>
        <begin position="6"/>
        <end position="23"/>
    </location>
</feature>
<evidence type="ECO:0000256" key="1">
    <source>
        <dbReference type="ARBA" id="ARBA00004651"/>
    </source>
</evidence>
<feature type="transmembrane region" description="Helical" evidence="8">
    <location>
        <begin position="30"/>
        <end position="52"/>
    </location>
</feature>
<keyword evidence="4 8" id="KW-0812">Transmembrane</keyword>
<name>A0A927PLZ1_9ACTN</name>
<dbReference type="AlphaFoldDB" id="A0A927PLZ1"/>
<dbReference type="RefSeq" id="WP_192039846.1">
    <property type="nucleotide sequence ID" value="NZ_JACYWE010000008.1"/>
</dbReference>
<accession>A0A927PLZ1</accession>
<proteinExistence type="inferred from homology"/>
<keyword evidence="3" id="KW-1003">Cell membrane</keyword>
<evidence type="ECO:0000313" key="9">
    <source>
        <dbReference type="EMBL" id="MBD8507378.1"/>
    </source>
</evidence>
<comment type="similarity">
    <text evidence="2">Belongs to the CPA3 antiporters (TC 2.A.63) subunit C family.</text>
</comment>
<comment type="subcellular location">
    <subcellularLocation>
        <location evidence="1">Cell membrane</location>
        <topology evidence="1">Multi-pass membrane protein</topology>
    </subcellularLocation>
</comment>
<evidence type="ECO:0000256" key="7">
    <source>
        <dbReference type="SAM" id="MobiDB-lite"/>
    </source>
</evidence>
<dbReference type="GO" id="GO:0005886">
    <property type="term" value="C:plasma membrane"/>
    <property type="evidence" value="ECO:0007669"/>
    <property type="project" value="UniProtKB-SubCell"/>
</dbReference>
<dbReference type="EMBL" id="JACYWE010000008">
    <property type="protein sequence ID" value="MBD8507378.1"/>
    <property type="molecule type" value="Genomic_DNA"/>
</dbReference>
<reference evidence="9" key="1">
    <citation type="submission" date="2020-09" db="EMBL/GenBank/DDBJ databases">
        <title>Hoyosella lacisalsi sp. nov., a halotolerant actinobacterium isolated from soil of Lake Gudzhirganskoe.</title>
        <authorList>
            <person name="Yang Q."/>
            <person name="Guo P.Y."/>
            <person name="Liu S.W."/>
            <person name="Li F.N."/>
            <person name="Sun C.H."/>
        </authorList>
    </citation>
    <scope>NUCLEOTIDE SEQUENCE</scope>
    <source>
        <strain evidence="9">G463</strain>
    </source>
</reference>
<comment type="caution">
    <text evidence="9">The sequence shown here is derived from an EMBL/GenBank/DDBJ whole genome shotgun (WGS) entry which is preliminary data.</text>
</comment>
<evidence type="ECO:0000256" key="2">
    <source>
        <dbReference type="ARBA" id="ARBA00010388"/>
    </source>
</evidence>
<dbReference type="Pfam" id="PF00420">
    <property type="entry name" value="Oxidored_q2"/>
    <property type="match status" value="1"/>
</dbReference>
<keyword evidence="5 8" id="KW-1133">Transmembrane helix</keyword>
<dbReference type="Gene3D" id="1.10.287.3510">
    <property type="match status" value="1"/>
</dbReference>
<feature type="compositionally biased region" description="Basic and acidic residues" evidence="7">
    <location>
        <begin position="156"/>
        <end position="168"/>
    </location>
</feature>
<evidence type="ECO:0000256" key="8">
    <source>
        <dbReference type="SAM" id="Phobius"/>
    </source>
</evidence>
<feature type="region of interest" description="Disordered" evidence="7">
    <location>
        <begin position="105"/>
        <end position="168"/>
    </location>
</feature>